<keyword evidence="6 11" id="KW-0274">FAD</keyword>
<protein>
    <recommendedName>
        <fullName evidence="11">Acyl-coenzyme A oxidase</fullName>
    </recommendedName>
</protein>
<feature type="compositionally biased region" description="Basic and acidic residues" evidence="14">
    <location>
        <begin position="1"/>
        <end position="11"/>
    </location>
</feature>
<comment type="catalytic activity">
    <reaction evidence="1">
        <text>a 2,3-saturated acyl-CoA + O2 = a (2E)-enoyl-CoA + H2O2</text>
        <dbReference type="Rhea" id="RHEA:38959"/>
        <dbReference type="ChEBI" id="CHEBI:15379"/>
        <dbReference type="ChEBI" id="CHEBI:16240"/>
        <dbReference type="ChEBI" id="CHEBI:58856"/>
        <dbReference type="ChEBI" id="CHEBI:65111"/>
        <dbReference type="EC" id="1.3.3.6"/>
    </reaction>
</comment>
<sequence>MDALRGDERGVGRRPAPCRPPGRLGVLARQLAPRACVGVSAGDSCGHVAGSSGGSEEQCADQLEMQACKASKSLPRFDAHLLQTYLDDMRDMKTQAYDLFRQRPDLLPNEGEGLSKEEHRSLVRRQLHAILEAGFSPLDYFTKDIRKYFYLGECLALVDLSLMVKSGVQYSLWGGSVINLGTEAHRRKYFDDIASFKLPGCFAMTELKHGSNVAGLQTEAILDVLTDEWVVHTPDEGAIKWWIGNAAEDGRMATVFARLKVPAPGGGAGKFVDHGVHAFVVPLRDAGGAVLPGVEIHDCGQKVGLNGIDNGAIRFTHVRVPRVNLLDRFASVDRSGAYTSPLTSQAKRFAATLGELTGGRVGLCAGSVGVLKGAITIAVRYCAQRQQFGPPESPEIAVLDYQSTQQKLMPILATSFALHFSKNFLIERYAEMKRSKDVQLTEEVHALSAGLKAYTTRYTANALSTCRESCGGHGYAAVNRLGQLRSDHDIFQTFEGDNTVLLQQVTALLLKEYRARFQGAPITSTYRFLEQVVRGSLPANPLVTHDTDTRHLRDVHFLTAALEHRTSRMLFTLSMRLRKHTPALGGFHAWNKCLNHVLDLANAYIEGVMFKVSKRAAEGCVDPDCRKSLHAMADLFALQCIESDMLFRNEEYIAPAKAKAIQRLIVSLCSELRGVAVPLVSTFGIPDHILRAPIGLASSGSADVYKEYLLAAGFDV</sequence>
<gene>
    <name evidence="18" type="ORF">CEUR00632_LOCUS16145</name>
</gene>
<evidence type="ECO:0000256" key="5">
    <source>
        <dbReference type="ARBA" id="ARBA00022630"/>
    </source>
</evidence>
<dbReference type="Pfam" id="PF02770">
    <property type="entry name" value="Acyl-CoA_dh_M"/>
    <property type="match status" value="1"/>
</dbReference>
<dbReference type="Gene3D" id="2.40.110.10">
    <property type="entry name" value="Butyryl-CoA Dehydrogenase, subunit A, domain 2"/>
    <property type="match status" value="1"/>
</dbReference>
<dbReference type="Gene3D" id="1.20.140.10">
    <property type="entry name" value="Butyryl-CoA Dehydrogenase, subunit A, domain 3"/>
    <property type="match status" value="2"/>
</dbReference>
<dbReference type="InterPro" id="IPR046373">
    <property type="entry name" value="Acyl-CoA_Oxase/DH_mid-dom_sf"/>
</dbReference>
<evidence type="ECO:0000256" key="4">
    <source>
        <dbReference type="ARBA" id="ARBA00006288"/>
    </source>
</evidence>
<dbReference type="GO" id="GO:0005777">
    <property type="term" value="C:peroxisome"/>
    <property type="evidence" value="ECO:0007669"/>
    <property type="project" value="UniProtKB-SubCell"/>
</dbReference>
<accession>A0A7R9VR46</accession>
<feature type="binding site" evidence="13">
    <location>
        <position position="244"/>
    </location>
    <ligand>
        <name>FAD</name>
        <dbReference type="ChEBI" id="CHEBI:57692"/>
    </ligand>
</feature>
<dbReference type="GO" id="GO:0071949">
    <property type="term" value="F:FAD binding"/>
    <property type="evidence" value="ECO:0007669"/>
    <property type="project" value="InterPro"/>
</dbReference>
<feature type="domain" description="Acyl-CoA oxidase/dehydrogenase middle" evidence="16">
    <location>
        <begin position="201"/>
        <end position="318"/>
    </location>
</feature>
<keyword evidence="9" id="KW-0443">Lipid metabolism</keyword>
<dbReference type="FunFam" id="1.20.140.10:FF:000010">
    <property type="entry name" value="Acyl-coenzyme A oxidase"/>
    <property type="match status" value="1"/>
</dbReference>
<evidence type="ECO:0000256" key="13">
    <source>
        <dbReference type="PIRSR" id="PIRSR000168-2"/>
    </source>
</evidence>
<dbReference type="PANTHER" id="PTHR10909">
    <property type="entry name" value="ELECTRON TRANSPORT OXIDOREDUCTASE"/>
    <property type="match status" value="1"/>
</dbReference>
<dbReference type="GO" id="GO:0033540">
    <property type="term" value="P:fatty acid beta-oxidation using acyl-CoA oxidase"/>
    <property type="evidence" value="ECO:0007669"/>
    <property type="project" value="TreeGrafter"/>
</dbReference>
<evidence type="ECO:0000256" key="9">
    <source>
        <dbReference type="ARBA" id="ARBA00023098"/>
    </source>
</evidence>
<evidence type="ECO:0000256" key="3">
    <source>
        <dbReference type="ARBA" id="ARBA00004275"/>
    </source>
</evidence>
<dbReference type="AlphaFoldDB" id="A0A7R9VR46"/>
<feature type="domain" description="Acyl-CoA oxidase C-terminal" evidence="15">
    <location>
        <begin position="555"/>
        <end position="708"/>
    </location>
</feature>
<comment type="cofactor">
    <cofactor evidence="2">
        <name>FAD</name>
        <dbReference type="ChEBI" id="CHEBI:57692"/>
    </cofactor>
</comment>
<organism evidence="18">
    <name type="scientific">Chlamydomonas euryale</name>
    <dbReference type="NCBI Taxonomy" id="1486919"/>
    <lineage>
        <taxon>Eukaryota</taxon>
        <taxon>Viridiplantae</taxon>
        <taxon>Chlorophyta</taxon>
        <taxon>core chlorophytes</taxon>
        <taxon>Chlorophyceae</taxon>
        <taxon>CS clade</taxon>
        <taxon>Chlamydomonadales</taxon>
        <taxon>Chlamydomonadaceae</taxon>
        <taxon>Chlamydomonas</taxon>
    </lineage>
</organism>
<dbReference type="InterPro" id="IPR055060">
    <property type="entry name" value="ACOX_C_alpha1"/>
</dbReference>
<dbReference type="InterPro" id="IPR006091">
    <property type="entry name" value="Acyl-CoA_Oxase/DH_mid-dom"/>
</dbReference>
<evidence type="ECO:0000256" key="12">
    <source>
        <dbReference type="PIRSR" id="PIRSR000168-1"/>
    </source>
</evidence>
<dbReference type="PIRSF" id="PIRSF000168">
    <property type="entry name" value="Acyl-CoA_oxidase"/>
    <property type="match status" value="1"/>
</dbReference>
<comment type="similarity">
    <text evidence="4 11">Belongs to the acyl-CoA oxidase family.</text>
</comment>
<evidence type="ECO:0000259" key="17">
    <source>
        <dbReference type="Pfam" id="PF22924"/>
    </source>
</evidence>
<keyword evidence="5 11" id="KW-0285">Flavoprotein</keyword>
<evidence type="ECO:0000259" key="16">
    <source>
        <dbReference type="Pfam" id="PF02770"/>
    </source>
</evidence>
<evidence type="ECO:0000256" key="7">
    <source>
        <dbReference type="ARBA" id="ARBA00022832"/>
    </source>
</evidence>
<dbReference type="GO" id="GO:0005504">
    <property type="term" value="F:fatty acid binding"/>
    <property type="evidence" value="ECO:0007669"/>
    <property type="project" value="TreeGrafter"/>
</dbReference>
<dbReference type="EMBL" id="HBEC01034782">
    <property type="protein sequence ID" value="CAD8301623.1"/>
    <property type="molecule type" value="Transcribed_RNA"/>
</dbReference>
<dbReference type="InterPro" id="IPR012258">
    <property type="entry name" value="Acyl-CoA_oxidase"/>
</dbReference>
<evidence type="ECO:0000313" key="18">
    <source>
        <dbReference type="EMBL" id="CAD8301623.1"/>
    </source>
</evidence>
<dbReference type="GO" id="GO:0055088">
    <property type="term" value="P:lipid homeostasis"/>
    <property type="evidence" value="ECO:0007669"/>
    <property type="project" value="TreeGrafter"/>
</dbReference>
<dbReference type="Pfam" id="PF01756">
    <property type="entry name" value="ACOX"/>
    <property type="match status" value="1"/>
</dbReference>
<name>A0A7R9VR46_9CHLO</name>
<keyword evidence="7" id="KW-0276">Fatty acid metabolism</keyword>
<dbReference type="SUPFAM" id="SSF56645">
    <property type="entry name" value="Acyl-CoA dehydrogenase NM domain-like"/>
    <property type="match status" value="1"/>
</dbReference>
<dbReference type="GO" id="GO:0003997">
    <property type="term" value="F:acyl-CoA oxidase activity"/>
    <property type="evidence" value="ECO:0007669"/>
    <property type="project" value="UniProtKB-EC"/>
</dbReference>
<reference evidence="18" key="1">
    <citation type="submission" date="2021-01" db="EMBL/GenBank/DDBJ databases">
        <authorList>
            <person name="Corre E."/>
            <person name="Pelletier E."/>
            <person name="Niang G."/>
            <person name="Scheremetjew M."/>
            <person name="Finn R."/>
            <person name="Kale V."/>
            <person name="Holt S."/>
            <person name="Cochrane G."/>
            <person name="Meng A."/>
            <person name="Brown T."/>
            <person name="Cohen L."/>
        </authorList>
    </citation>
    <scope>NUCLEOTIDE SEQUENCE</scope>
    <source>
        <strain evidence="18">CCMP219</strain>
    </source>
</reference>
<evidence type="ECO:0000259" key="15">
    <source>
        <dbReference type="Pfam" id="PF01756"/>
    </source>
</evidence>
<keyword evidence="8" id="KW-0560">Oxidoreductase</keyword>
<evidence type="ECO:0000256" key="10">
    <source>
        <dbReference type="ARBA" id="ARBA00023140"/>
    </source>
</evidence>
<dbReference type="InterPro" id="IPR036250">
    <property type="entry name" value="AcylCo_DH-like_C"/>
</dbReference>
<feature type="active site" description="Proton acceptor" evidence="12">
    <location>
        <position position="495"/>
    </location>
</feature>
<dbReference type="InterPro" id="IPR009100">
    <property type="entry name" value="AcylCoA_DH/oxidase_NM_dom_sf"/>
</dbReference>
<evidence type="ECO:0000256" key="8">
    <source>
        <dbReference type="ARBA" id="ARBA00023002"/>
    </source>
</evidence>
<comment type="subcellular location">
    <subcellularLocation>
        <location evidence="3">Peroxisome</location>
    </subcellularLocation>
</comment>
<evidence type="ECO:0000256" key="14">
    <source>
        <dbReference type="SAM" id="MobiDB-lite"/>
    </source>
</evidence>
<dbReference type="PANTHER" id="PTHR10909:SF378">
    <property type="entry name" value="ACYL-COENZYME A OXIDASE"/>
    <property type="match status" value="1"/>
</dbReference>
<dbReference type="Pfam" id="PF22924">
    <property type="entry name" value="ACOX_C_alpha1"/>
    <property type="match status" value="1"/>
</dbReference>
<evidence type="ECO:0000256" key="1">
    <source>
        <dbReference type="ARBA" id="ARBA00001201"/>
    </source>
</evidence>
<evidence type="ECO:0000256" key="11">
    <source>
        <dbReference type="PIRNR" id="PIRNR000168"/>
    </source>
</evidence>
<proteinExistence type="inferred from homology"/>
<dbReference type="SUPFAM" id="SSF47203">
    <property type="entry name" value="Acyl-CoA dehydrogenase C-terminal domain-like"/>
    <property type="match status" value="2"/>
</dbReference>
<evidence type="ECO:0000256" key="2">
    <source>
        <dbReference type="ARBA" id="ARBA00001974"/>
    </source>
</evidence>
<keyword evidence="10" id="KW-0576">Peroxisome</keyword>
<feature type="binding site" evidence="13">
    <location>
        <position position="205"/>
    </location>
    <ligand>
        <name>FAD</name>
        <dbReference type="ChEBI" id="CHEBI:57692"/>
    </ligand>
</feature>
<dbReference type="FunFam" id="2.40.110.10:FF:000005">
    <property type="entry name" value="Acyl-coenzyme A oxidase"/>
    <property type="match status" value="1"/>
</dbReference>
<feature type="region of interest" description="Disordered" evidence="14">
    <location>
        <begin position="1"/>
        <end position="23"/>
    </location>
</feature>
<evidence type="ECO:0000256" key="6">
    <source>
        <dbReference type="ARBA" id="ARBA00022827"/>
    </source>
</evidence>
<dbReference type="InterPro" id="IPR002655">
    <property type="entry name" value="Acyl-CoA_oxidase_C"/>
</dbReference>
<dbReference type="FunFam" id="1.20.140.10:FF:000007">
    <property type="entry name" value="Acyl-coenzyme A oxidase"/>
    <property type="match status" value="1"/>
</dbReference>
<feature type="domain" description="Acyl-CoA oxidase C-alpha1" evidence="17">
    <location>
        <begin position="354"/>
        <end position="510"/>
    </location>
</feature>